<dbReference type="KEGG" id="hpk:Hprae_0880"/>
<dbReference type="SUPFAM" id="SSF52540">
    <property type="entry name" value="P-loop containing nucleoside triphosphate hydrolases"/>
    <property type="match status" value="1"/>
</dbReference>
<dbReference type="GO" id="GO:0008652">
    <property type="term" value="P:amino acid biosynthetic process"/>
    <property type="evidence" value="ECO:0007669"/>
    <property type="project" value="UniProtKB-KW"/>
</dbReference>
<evidence type="ECO:0000256" key="18">
    <source>
        <dbReference type="ARBA" id="ARBA00023285"/>
    </source>
</evidence>
<dbReference type="AlphaFoldDB" id="E3DRJ3"/>
<dbReference type="InterPro" id="IPR031322">
    <property type="entry name" value="Shikimate/glucono_kinase"/>
</dbReference>
<comment type="cofactor">
    <cofactor evidence="2">
        <name>Co(2+)</name>
        <dbReference type="ChEBI" id="CHEBI:48828"/>
    </cofactor>
</comment>
<evidence type="ECO:0000256" key="7">
    <source>
        <dbReference type="ARBA" id="ARBA00022605"/>
    </source>
</evidence>
<evidence type="ECO:0000256" key="10">
    <source>
        <dbReference type="ARBA" id="ARBA00022741"/>
    </source>
</evidence>
<evidence type="ECO:0000256" key="14">
    <source>
        <dbReference type="ARBA" id="ARBA00023027"/>
    </source>
</evidence>
<keyword evidence="7 20" id="KW-0028">Amino-acid biosynthesis</keyword>
<dbReference type="EC" id="2.7.1.71" evidence="5 20"/>
<evidence type="ECO:0000256" key="12">
    <source>
        <dbReference type="ARBA" id="ARBA00022833"/>
    </source>
</evidence>
<dbReference type="InterPro" id="IPR016037">
    <property type="entry name" value="DHQ_synth_AroB"/>
</dbReference>
<evidence type="ECO:0000256" key="16">
    <source>
        <dbReference type="ARBA" id="ARBA00023239"/>
    </source>
</evidence>
<dbReference type="Gene3D" id="3.40.50.300">
    <property type="entry name" value="P-loop containing nucleotide triphosphate hydrolases"/>
    <property type="match status" value="1"/>
</dbReference>
<dbReference type="GO" id="GO:0005524">
    <property type="term" value="F:ATP binding"/>
    <property type="evidence" value="ECO:0007669"/>
    <property type="project" value="UniProtKB-UniRule"/>
</dbReference>
<dbReference type="Pfam" id="PF01761">
    <property type="entry name" value="DHQ_synthase"/>
    <property type="match status" value="1"/>
</dbReference>
<dbReference type="InterPro" id="IPR030960">
    <property type="entry name" value="DHQS/DOIS_N"/>
</dbReference>
<protein>
    <recommendedName>
        <fullName evidence="5 20">Shikimate kinase</fullName>
        <shortName evidence="20">SK</shortName>
        <ecNumber evidence="5 20">2.7.1.71</ecNumber>
    </recommendedName>
</protein>
<dbReference type="eggNOG" id="COG0337">
    <property type="taxonomic scope" value="Bacteria"/>
</dbReference>
<comment type="cofactor">
    <cofactor evidence="1">
        <name>NAD(+)</name>
        <dbReference type="ChEBI" id="CHEBI:57540"/>
    </cofactor>
</comment>
<dbReference type="RefSeq" id="WP_014553067.1">
    <property type="nucleotide sequence ID" value="NC_017455.1"/>
</dbReference>
<name>E3DRJ3_HALPG</name>
<keyword evidence="14" id="KW-0520">NAD</keyword>
<dbReference type="InterPro" id="IPR050071">
    <property type="entry name" value="Dehydroquinate_synthase"/>
</dbReference>
<comment type="similarity">
    <text evidence="20">Belongs to the shikimate kinase family.</text>
</comment>
<keyword evidence="8 20" id="KW-0808">Transferase</keyword>
<feature type="binding site" evidence="20">
    <location>
        <position position="79"/>
    </location>
    <ligand>
        <name>substrate</name>
    </ligand>
</feature>
<evidence type="ECO:0000259" key="21">
    <source>
        <dbReference type="Pfam" id="PF01761"/>
    </source>
</evidence>
<dbReference type="Proteomes" id="UP000006866">
    <property type="component" value="Chromosome"/>
</dbReference>
<dbReference type="Pfam" id="PF24621">
    <property type="entry name" value="DHQS_C"/>
    <property type="match status" value="1"/>
</dbReference>
<dbReference type="STRING" id="572479.Hprae_0880"/>
<evidence type="ECO:0000256" key="9">
    <source>
        <dbReference type="ARBA" id="ARBA00022723"/>
    </source>
</evidence>
<keyword evidence="15 20" id="KW-0057">Aromatic amino acid biosynthesis</keyword>
<keyword evidence="24" id="KW-1185">Reference proteome</keyword>
<dbReference type="HOGENOM" id="CLU_001201_5_1_9"/>
<evidence type="ECO:0000256" key="20">
    <source>
        <dbReference type="HAMAP-Rule" id="MF_00109"/>
    </source>
</evidence>
<dbReference type="PANTHER" id="PTHR43622:SF1">
    <property type="entry name" value="3-DEHYDROQUINATE SYNTHASE"/>
    <property type="match status" value="1"/>
</dbReference>
<dbReference type="CDD" id="cd08195">
    <property type="entry name" value="DHQS"/>
    <property type="match status" value="1"/>
</dbReference>
<comment type="caution">
    <text evidence="20">Lacks conserved residue(s) required for the propagation of feature annotation.</text>
</comment>
<dbReference type="PROSITE" id="PS01128">
    <property type="entry name" value="SHIKIMATE_KINASE"/>
    <property type="match status" value="1"/>
</dbReference>
<evidence type="ECO:0000259" key="22">
    <source>
        <dbReference type="Pfam" id="PF24621"/>
    </source>
</evidence>
<feature type="binding site" evidence="20">
    <location>
        <position position="137"/>
    </location>
    <ligand>
        <name>substrate</name>
    </ligand>
</feature>
<evidence type="ECO:0000313" key="23">
    <source>
        <dbReference type="EMBL" id="ADO77034.1"/>
    </source>
</evidence>
<keyword evidence="11 20" id="KW-0418">Kinase</keyword>
<comment type="cofactor">
    <cofactor evidence="20">
        <name>Mg(2+)</name>
        <dbReference type="ChEBI" id="CHEBI:18420"/>
    </cofactor>
    <text evidence="20">Binds 1 Mg(2+) ion per subunit.</text>
</comment>
<dbReference type="UniPathway" id="UPA00053">
    <property type="reaction ID" value="UER00088"/>
</dbReference>
<evidence type="ECO:0000256" key="19">
    <source>
        <dbReference type="ARBA" id="ARBA00048567"/>
    </source>
</evidence>
<comment type="cofactor">
    <cofactor evidence="3">
        <name>Zn(2+)</name>
        <dbReference type="ChEBI" id="CHEBI:29105"/>
    </cofactor>
</comment>
<dbReference type="GO" id="GO:0004765">
    <property type="term" value="F:shikimate kinase activity"/>
    <property type="evidence" value="ECO:0007669"/>
    <property type="project" value="UniProtKB-UniRule"/>
</dbReference>
<dbReference type="InterPro" id="IPR023000">
    <property type="entry name" value="Shikimate_kinase_CS"/>
</dbReference>
<comment type="pathway">
    <text evidence="4 20">Metabolic intermediate biosynthesis; chorismate biosynthesis; chorismate from D-erythrose 4-phosphate and phosphoenolpyruvate: step 5/7.</text>
</comment>
<keyword evidence="12" id="KW-0862">Zinc</keyword>
<keyword evidence="20" id="KW-0460">Magnesium</keyword>
<evidence type="ECO:0000256" key="6">
    <source>
        <dbReference type="ARBA" id="ARBA00022490"/>
    </source>
</evidence>
<accession>E3DRJ3</accession>
<feature type="binding site" evidence="20">
    <location>
        <position position="56"/>
    </location>
    <ligand>
        <name>substrate</name>
    </ligand>
</feature>
<dbReference type="InterPro" id="IPR027417">
    <property type="entry name" value="P-loop_NTPase"/>
</dbReference>
<feature type="domain" description="3-dehydroquinate synthase N-terminal" evidence="21">
    <location>
        <begin position="236"/>
        <end position="348"/>
    </location>
</feature>
<dbReference type="GO" id="GO:0009423">
    <property type="term" value="P:chorismate biosynthetic process"/>
    <property type="evidence" value="ECO:0007669"/>
    <property type="project" value="UniProtKB-UniRule"/>
</dbReference>
<dbReference type="NCBIfam" id="TIGR01357">
    <property type="entry name" value="aroB"/>
    <property type="match status" value="1"/>
</dbReference>
<feature type="binding site" evidence="20">
    <location>
        <position position="32"/>
    </location>
    <ligand>
        <name>substrate</name>
    </ligand>
</feature>
<feature type="binding site" evidence="20">
    <location>
        <begin position="10"/>
        <end position="15"/>
    </location>
    <ligand>
        <name>ATP</name>
        <dbReference type="ChEBI" id="CHEBI:30616"/>
    </ligand>
</feature>
<dbReference type="Pfam" id="PF01202">
    <property type="entry name" value="SKI"/>
    <property type="match status" value="1"/>
</dbReference>
<dbReference type="GO" id="GO:0009073">
    <property type="term" value="P:aromatic amino acid family biosynthetic process"/>
    <property type="evidence" value="ECO:0007669"/>
    <property type="project" value="UniProtKB-KW"/>
</dbReference>
<dbReference type="InterPro" id="IPR000623">
    <property type="entry name" value="Shikimate_kinase/TSH1"/>
</dbReference>
<feature type="domain" description="3-dehydroquinate synthase C-terminal" evidence="22">
    <location>
        <begin position="350"/>
        <end position="493"/>
    </location>
</feature>
<dbReference type="PANTHER" id="PTHR43622">
    <property type="entry name" value="3-DEHYDROQUINATE SYNTHASE"/>
    <property type="match status" value="1"/>
</dbReference>
<dbReference type="Gene3D" id="1.20.1090.10">
    <property type="entry name" value="Dehydroquinate synthase-like - alpha domain"/>
    <property type="match status" value="1"/>
</dbReference>
<keyword evidence="16 23" id="KW-0456">Lyase</keyword>
<keyword evidence="6 20" id="KW-0963">Cytoplasm</keyword>
<reference evidence="24" key="1">
    <citation type="submission" date="2010-10" db="EMBL/GenBank/DDBJ databases">
        <title>The complete genome of Halanaerobium praevalens DSM 2228.</title>
        <authorList>
            <consortium name="US DOE Joint Genome Institute (JGI-PGF)"/>
            <person name="Lucas S."/>
            <person name="Copeland A."/>
            <person name="Lapidus A."/>
            <person name="Glavina del Rio T."/>
            <person name="Dalin E."/>
            <person name="Tice H."/>
            <person name="Bruce D."/>
            <person name="Goodwin L."/>
            <person name="Pitluck S."/>
            <person name="Kyrpides N."/>
            <person name="Mavromatis K."/>
            <person name="Ivanova N."/>
            <person name="Ovchinnikova G."/>
            <person name="Chertkov O."/>
            <person name="Detter J.C."/>
            <person name="Han C."/>
            <person name="Larimer F."/>
            <person name="Land M."/>
            <person name="Hauser L."/>
            <person name="Markowitz V."/>
            <person name="Cheng J.-F."/>
            <person name="Hugenholtz P."/>
            <person name="Woyke T."/>
            <person name="Wu D."/>
            <person name="Tindall B."/>
            <person name="Pomrenke H.G."/>
            <person name="Brambilla E."/>
            <person name="Klenk H.-P."/>
            <person name="Eisen J.A."/>
        </authorList>
    </citation>
    <scope>NUCLEOTIDE SEQUENCE [LARGE SCALE GENOMIC DNA]</scope>
    <source>
        <strain evidence="24">ATCC 33744 / DSM 2228 / GSL</strain>
    </source>
</reference>
<keyword evidence="18" id="KW-0170">Cobalt</keyword>
<evidence type="ECO:0000256" key="8">
    <source>
        <dbReference type="ARBA" id="ARBA00022679"/>
    </source>
</evidence>
<dbReference type="CDD" id="cd00464">
    <property type="entry name" value="SK"/>
    <property type="match status" value="1"/>
</dbReference>
<dbReference type="GO" id="GO:0000287">
    <property type="term" value="F:magnesium ion binding"/>
    <property type="evidence" value="ECO:0007669"/>
    <property type="project" value="UniProtKB-UniRule"/>
</dbReference>
<feature type="binding site" evidence="20">
    <location>
        <position position="14"/>
    </location>
    <ligand>
        <name>Mg(2+)</name>
        <dbReference type="ChEBI" id="CHEBI:18420"/>
    </ligand>
</feature>
<dbReference type="InterPro" id="IPR056179">
    <property type="entry name" value="DHQS_C"/>
</dbReference>
<dbReference type="PATRIC" id="fig|572479.3.peg.889"/>
<dbReference type="EMBL" id="CP002175">
    <property type="protein sequence ID" value="ADO77034.1"/>
    <property type="molecule type" value="Genomic_DNA"/>
</dbReference>
<dbReference type="eggNOG" id="COG0703">
    <property type="taxonomic scope" value="Bacteria"/>
</dbReference>
<dbReference type="GO" id="GO:0005737">
    <property type="term" value="C:cytoplasm"/>
    <property type="evidence" value="ECO:0007669"/>
    <property type="project" value="UniProtKB-SubCell"/>
</dbReference>
<evidence type="ECO:0000256" key="11">
    <source>
        <dbReference type="ARBA" id="ARBA00022777"/>
    </source>
</evidence>
<evidence type="ECO:0000256" key="15">
    <source>
        <dbReference type="ARBA" id="ARBA00023141"/>
    </source>
</evidence>
<keyword evidence="10 20" id="KW-0547">Nucleotide-binding</keyword>
<proteinExistence type="inferred from homology"/>
<dbReference type="SUPFAM" id="SSF56796">
    <property type="entry name" value="Dehydroquinate synthase-like"/>
    <property type="match status" value="1"/>
</dbReference>
<sequence>MKIVLTGFMTAGKTTVAKIIAAKKNYKFYDSDQLIEAKEKMTIKEIFKLKGEKYFRKIEKEIIMNLLKTKKNLVLATGGGSIINKELRNLILEQSESFCLDLSPEAVLKREKKSKIQRPLLAGNNKLNKVKKLLAKRKKYYQQIPIHFDSETNSAIEIADLILAELPEQKINIKIDSKSMAYPVIIESKFKKNSFKKIIDKIKGNKVFLLVDQVLMSKHSAQIIDLLNKNSQLVKLELKAGEEIKSLSYLNQIYQILYENNFSRSDYLIAFGGGTVGDLGGLAASTYLRGLKLIQLPTTIISQLDSSIGGKTAVNFKNTKNIIGTFYQPELVYYQLDWLKTLATREIKSGLGEVIKYSILAGPELFDLLVEKETEIINLDEDIMLQIAEICLNTKYEYVRNDVQDKGLRKKLNLGHSFGHALEATENFNYKHGQAVVMGIAFTAFLSNKIGVLESDKFKKIIKLILNFNYEIFPSPAIKVKDLINYLAYDKKNSGNKIWWVLINDIGTTYLSDRFKQKELSQYMEEYLCKKWLLSMDLI</sequence>
<comment type="subunit">
    <text evidence="20">Monomer.</text>
</comment>
<dbReference type="OrthoDB" id="9806583at2"/>
<evidence type="ECO:0000256" key="4">
    <source>
        <dbReference type="ARBA" id="ARBA00004842"/>
    </source>
</evidence>
<comment type="function">
    <text evidence="20">Catalyzes the specific phosphorylation of the 3-hydroxyl group of shikimic acid using ATP as a cosubstrate.</text>
</comment>
<dbReference type="Gene3D" id="3.40.50.1970">
    <property type="match status" value="1"/>
</dbReference>
<dbReference type="PRINTS" id="PR01100">
    <property type="entry name" value="SHIKIMTKNASE"/>
</dbReference>
<reference evidence="23 24" key="2">
    <citation type="journal article" date="2011" name="Stand. Genomic Sci.">
        <title>Complete genome sequence of the extremely halophilic Halanaerobium praevalens type strain (GSL).</title>
        <authorList>
            <person name="Ivanova N."/>
            <person name="Sikorski J."/>
            <person name="Chertkov O."/>
            <person name="Nolan M."/>
            <person name="Lucas S."/>
            <person name="Hammon N."/>
            <person name="Deshpande S."/>
            <person name="Cheng J.F."/>
            <person name="Tapia R."/>
            <person name="Han C."/>
            <person name="Goodwin L."/>
            <person name="Pitluck S."/>
            <person name="Huntemann M."/>
            <person name="Liolios K."/>
            <person name="Pagani I."/>
            <person name="Mavromatis K."/>
            <person name="Ovchinikova G."/>
            <person name="Pati A."/>
            <person name="Chen A."/>
            <person name="Palaniappan K."/>
            <person name="Land M."/>
            <person name="Hauser L."/>
            <person name="Brambilla E.M."/>
            <person name="Kannan K.P."/>
            <person name="Rohde M."/>
            <person name="Tindall B.J."/>
            <person name="Goker M."/>
            <person name="Detter J.C."/>
            <person name="Woyke T."/>
            <person name="Bristow J."/>
            <person name="Eisen J.A."/>
            <person name="Markowitz V."/>
            <person name="Hugenholtz P."/>
            <person name="Kyrpides N.C."/>
            <person name="Klenk H.P."/>
            <person name="Lapidus A."/>
        </authorList>
    </citation>
    <scope>NUCLEOTIDE SEQUENCE [LARGE SCALE GENOMIC DNA]</scope>
    <source>
        <strain evidence="24">ATCC 33744 / DSM 2228 / GSL</strain>
    </source>
</reference>
<comment type="subcellular location">
    <subcellularLocation>
        <location evidence="20">Cytoplasm</location>
    </subcellularLocation>
</comment>
<keyword evidence="9 20" id="KW-0479">Metal-binding</keyword>
<evidence type="ECO:0000256" key="13">
    <source>
        <dbReference type="ARBA" id="ARBA00022840"/>
    </source>
</evidence>
<feature type="binding site" evidence="20">
    <location>
        <position position="118"/>
    </location>
    <ligand>
        <name>ATP</name>
        <dbReference type="ChEBI" id="CHEBI:30616"/>
    </ligand>
</feature>
<dbReference type="GO" id="GO:0003856">
    <property type="term" value="F:3-dehydroquinate synthase activity"/>
    <property type="evidence" value="ECO:0007669"/>
    <property type="project" value="UniProtKB-UniRule"/>
</dbReference>
<dbReference type="FunFam" id="3.40.50.1970:FF:000007">
    <property type="entry name" value="Pentafunctional AROM polypeptide"/>
    <property type="match status" value="1"/>
</dbReference>
<dbReference type="HAMAP" id="MF_00109">
    <property type="entry name" value="Shikimate_kinase"/>
    <property type="match status" value="1"/>
</dbReference>
<organism evidence="23 24">
    <name type="scientific">Halanaerobium praevalens (strain ATCC 33744 / DSM 2228 / GSL)</name>
    <dbReference type="NCBI Taxonomy" id="572479"/>
    <lineage>
        <taxon>Bacteria</taxon>
        <taxon>Bacillati</taxon>
        <taxon>Bacillota</taxon>
        <taxon>Clostridia</taxon>
        <taxon>Halanaerobiales</taxon>
        <taxon>Halanaerobiaceae</taxon>
        <taxon>Halanaerobium</taxon>
    </lineage>
</organism>
<evidence type="ECO:0000256" key="3">
    <source>
        <dbReference type="ARBA" id="ARBA00001947"/>
    </source>
</evidence>
<comment type="catalytic activity">
    <reaction evidence="19 20">
        <text>shikimate + ATP = 3-phosphoshikimate + ADP + H(+)</text>
        <dbReference type="Rhea" id="RHEA:13121"/>
        <dbReference type="ChEBI" id="CHEBI:15378"/>
        <dbReference type="ChEBI" id="CHEBI:30616"/>
        <dbReference type="ChEBI" id="CHEBI:36208"/>
        <dbReference type="ChEBI" id="CHEBI:145989"/>
        <dbReference type="ChEBI" id="CHEBI:456216"/>
        <dbReference type="EC" id="2.7.1.71"/>
    </reaction>
</comment>
<evidence type="ECO:0000256" key="5">
    <source>
        <dbReference type="ARBA" id="ARBA00012154"/>
    </source>
</evidence>
<keyword evidence="13 20" id="KW-0067">ATP-binding</keyword>
<evidence type="ECO:0000256" key="17">
    <source>
        <dbReference type="ARBA" id="ARBA00023268"/>
    </source>
</evidence>
<gene>
    <name evidence="20" type="primary">aroK</name>
    <name evidence="23" type="ordered locus">Hprae_0880</name>
</gene>
<evidence type="ECO:0000313" key="24">
    <source>
        <dbReference type="Proteomes" id="UP000006866"/>
    </source>
</evidence>
<keyword evidence="17" id="KW-0511">Multifunctional enzyme</keyword>
<evidence type="ECO:0000256" key="1">
    <source>
        <dbReference type="ARBA" id="ARBA00001911"/>
    </source>
</evidence>
<evidence type="ECO:0000256" key="2">
    <source>
        <dbReference type="ARBA" id="ARBA00001941"/>
    </source>
</evidence>